<keyword evidence="3" id="KW-0687">Ribonucleoprotein</keyword>
<evidence type="ECO:0000256" key="4">
    <source>
        <dbReference type="ARBA" id="ARBA00035317"/>
    </source>
</evidence>
<gene>
    <name evidence="5" type="primary">rpsK</name>
    <name evidence="5" type="ORF">DI544_15250</name>
</gene>
<dbReference type="InterPro" id="IPR001971">
    <property type="entry name" value="Ribosomal_uS11"/>
</dbReference>
<dbReference type="GO" id="GO:0005840">
    <property type="term" value="C:ribosome"/>
    <property type="evidence" value="ECO:0007669"/>
    <property type="project" value="UniProtKB-KW"/>
</dbReference>
<comment type="caution">
    <text evidence="5">The sequence shown here is derived from an EMBL/GenBank/DDBJ whole genome shotgun (WGS) entry which is preliminary data.</text>
</comment>
<dbReference type="Proteomes" id="UP000249229">
    <property type="component" value="Unassembled WGS sequence"/>
</dbReference>
<evidence type="ECO:0000256" key="1">
    <source>
        <dbReference type="ARBA" id="ARBA00006194"/>
    </source>
</evidence>
<dbReference type="Gene3D" id="3.30.420.80">
    <property type="entry name" value="Ribosomal protein S11"/>
    <property type="match status" value="1"/>
</dbReference>
<reference evidence="5 6" key="1">
    <citation type="submission" date="2017-08" db="EMBL/GenBank/DDBJ databases">
        <title>Infants hospitalized years apart are colonized by the same room-sourced microbial strains.</title>
        <authorList>
            <person name="Brooks B."/>
            <person name="Olm M.R."/>
            <person name="Firek B.A."/>
            <person name="Baker R."/>
            <person name="Thomas B.C."/>
            <person name="Morowitz M.J."/>
            <person name="Banfield J.F."/>
        </authorList>
    </citation>
    <scope>NUCLEOTIDE SEQUENCE [LARGE SCALE GENOMIC DNA]</scope>
    <source>
        <strain evidence="5">S2_005_001_R1_22</strain>
    </source>
</reference>
<dbReference type="EMBL" id="QFQI01000023">
    <property type="protein sequence ID" value="PZQ58071.1"/>
    <property type="molecule type" value="Genomic_DNA"/>
</dbReference>
<keyword evidence="2 5" id="KW-0689">Ribosomal protein</keyword>
<evidence type="ECO:0000313" key="5">
    <source>
        <dbReference type="EMBL" id="PZQ58071.1"/>
    </source>
</evidence>
<feature type="non-terminal residue" evidence="5">
    <location>
        <position position="44"/>
    </location>
</feature>
<dbReference type="InterPro" id="IPR036967">
    <property type="entry name" value="Ribosomal_uS11_sf"/>
</dbReference>
<organism evidence="5 6">
    <name type="scientific">Sphingomonas taxi</name>
    <dbReference type="NCBI Taxonomy" id="1549858"/>
    <lineage>
        <taxon>Bacteria</taxon>
        <taxon>Pseudomonadati</taxon>
        <taxon>Pseudomonadota</taxon>
        <taxon>Alphaproteobacteria</taxon>
        <taxon>Sphingomonadales</taxon>
        <taxon>Sphingomonadaceae</taxon>
        <taxon>Sphingomonas</taxon>
    </lineage>
</organism>
<evidence type="ECO:0000256" key="2">
    <source>
        <dbReference type="ARBA" id="ARBA00022980"/>
    </source>
</evidence>
<name>A0A2W5NWS5_9SPHN</name>
<accession>A0A2W5NWS5</accession>
<dbReference type="GO" id="GO:1990904">
    <property type="term" value="C:ribonucleoprotein complex"/>
    <property type="evidence" value="ECO:0007669"/>
    <property type="project" value="UniProtKB-KW"/>
</dbReference>
<proteinExistence type="inferred from homology"/>
<sequence length="44" mass="4911">MAQAPQRIRRRERKNITAGVAHVNASFNNTMITITDAQGNAISW</sequence>
<dbReference type="GO" id="GO:0006412">
    <property type="term" value="P:translation"/>
    <property type="evidence" value="ECO:0007669"/>
    <property type="project" value="InterPro"/>
</dbReference>
<protein>
    <recommendedName>
        <fullName evidence="4">30S ribosomal protein S11</fullName>
    </recommendedName>
</protein>
<dbReference type="AlphaFoldDB" id="A0A2W5NWS5"/>
<dbReference type="SUPFAM" id="SSF53137">
    <property type="entry name" value="Translational machinery components"/>
    <property type="match status" value="1"/>
</dbReference>
<dbReference type="GO" id="GO:0003735">
    <property type="term" value="F:structural constituent of ribosome"/>
    <property type="evidence" value="ECO:0007669"/>
    <property type="project" value="InterPro"/>
</dbReference>
<evidence type="ECO:0000256" key="3">
    <source>
        <dbReference type="ARBA" id="ARBA00023274"/>
    </source>
</evidence>
<comment type="similarity">
    <text evidence="1">Belongs to the universal ribosomal protein uS11 family.</text>
</comment>
<evidence type="ECO:0000313" key="6">
    <source>
        <dbReference type="Proteomes" id="UP000249229"/>
    </source>
</evidence>
<dbReference type="Pfam" id="PF00411">
    <property type="entry name" value="Ribosomal_S11"/>
    <property type="match status" value="1"/>
</dbReference>